<feature type="compositionally biased region" description="Acidic residues" evidence="1">
    <location>
        <begin position="670"/>
        <end position="689"/>
    </location>
</feature>
<dbReference type="GO" id="GO:0003723">
    <property type="term" value="F:RNA binding"/>
    <property type="evidence" value="ECO:0007669"/>
    <property type="project" value="InterPro"/>
</dbReference>
<feature type="compositionally biased region" description="Basic and acidic residues" evidence="1">
    <location>
        <begin position="809"/>
        <end position="819"/>
    </location>
</feature>
<dbReference type="PANTHER" id="PTHR12732">
    <property type="entry name" value="UNCHARACTERIZED PROTEASOME COMPONENT REGION PCI-CONTAINING"/>
    <property type="match status" value="1"/>
</dbReference>
<dbReference type="AlphaFoldDB" id="A0AAN8ERD0"/>
<evidence type="ECO:0008006" key="4">
    <source>
        <dbReference type="Google" id="ProtNLM"/>
    </source>
</evidence>
<feature type="compositionally biased region" description="Polar residues" evidence="1">
    <location>
        <begin position="46"/>
        <end position="60"/>
    </location>
</feature>
<sequence>MASANDRLDALIAGNGHHKSSQSRSSPRGGKKSFAPKPRRSASYDFENQSSNAQGFQSDRASPPNANAALDAIIAGGKPSHSKHTALGTHERPRRASTSDINGGFPGAPIPRKHRDPHPSFNSGQDPRPPVSHSANDYASERDRYNKARLEKKAHDPKQGFNSTANRPPRPPSFSSHSTDHPDFSATNAYGQGHFGQPAQSSHRATPTSEDWSAPNRSAISPRPHEPPSTPPRMSSTIDAFLGQILQSVSHRNGQALTGCIILDFDSLPQDRRQPYGDLHNELNQRYPATKDSALSTKVKQSLPSDQLLSCHSAFTESITQYFRYVRDYVNDSALLKARKIEKLTRQCIITLRDDPPGPIMIPLVLHLTSILRTVAINLDRDPTLTASTTQSTTTTEDEGTISFTENTANILREAFNKCIQRSRPTQPPTPNSLSSGTYLILNSCMSLYNRANKLRNAEFLLGTLDKTSPPLAYYPASQRVTYLYFLGKFHFAANHFHRAISALQSAYDQCMKGNSCINQRRLILIHLIAGGMCIGRLPSRILIVDQAAHAISRPFVELCGIIRSGDVGRLQVYLDHTVHGNTSAQWFLRKGILLQLRNRCEVLCWRSLILKTMRYAGNLGSQGSMPFVRFNAIADAARFSYARARGEVAGQSNGAFSLDEQENGYVDPDFADLEDEHEDGDEHQENENDSASTPGFGQSPTPMRTPSLEEADHKTNTDHLPLLDPTPDEINSIVLSLISQGFLKGFVAHTHPDLLQSRFAVPGIRSRASESSESAWREVGFPSVFGVVREKEMSVDKGDVPGWVTEEKVRKREEEKSRGGGGRVIRSTGFKPAGMS</sequence>
<feature type="region of interest" description="Disordered" evidence="1">
    <location>
        <begin position="654"/>
        <end position="712"/>
    </location>
</feature>
<feature type="compositionally biased region" description="Polar residues" evidence="1">
    <location>
        <begin position="198"/>
        <end position="219"/>
    </location>
</feature>
<dbReference type="PANTHER" id="PTHR12732:SF8">
    <property type="entry name" value="NUCLEAR MRNA EXPORT PROTEIN THP1"/>
    <property type="match status" value="1"/>
</dbReference>
<feature type="compositionally biased region" description="Basic and acidic residues" evidence="1">
    <location>
        <begin position="139"/>
        <end position="158"/>
    </location>
</feature>
<reference evidence="2 3" key="1">
    <citation type="submission" date="2022-12" db="EMBL/GenBank/DDBJ databases">
        <title>Genomic features and morphological characterization of a novel Knufia sp. strain isolated from spacecraft assembly facility.</title>
        <authorList>
            <person name="Teixeira M."/>
            <person name="Chander A.M."/>
            <person name="Stajich J.E."/>
            <person name="Venkateswaran K."/>
        </authorList>
    </citation>
    <scope>NUCLEOTIDE SEQUENCE [LARGE SCALE GENOMIC DNA]</scope>
    <source>
        <strain evidence="2 3">FJI-L2-BK-P2</strain>
    </source>
</reference>
<accession>A0AAN8ERD0</accession>
<comment type="caution">
    <text evidence="2">The sequence shown here is derived from an EMBL/GenBank/DDBJ whole genome shotgun (WGS) entry which is preliminary data.</text>
</comment>
<feature type="compositionally biased region" description="Polar residues" evidence="1">
    <location>
        <begin position="691"/>
        <end position="705"/>
    </location>
</feature>
<dbReference type="Proteomes" id="UP001316803">
    <property type="component" value="Unassembled WGS sequence"/>
</dbReference>
<feature type="region of interest" description="Disordered" evidence="1">
    <location>
        <begin position="1"/>
        <end position="236"/>
    </location>
</feature>
<gene>
    <name evidence="2" type="ORF">OHC33_008506</name>
</gene>
<organism evidence="2 3">
    <name type="scientific">Knufia fluminis</name>
    <dbReference type="NCBI Taxonomy" id="191047"/>
    <lineage>
        <taxon>Eukaryota</taxon>
        <taxon>Fungi</taxon>
        <taxon>Dikarya</taxon>
        <taxon>Ascomycota</taxon>
        <taxon>Pezizomycotina</taxon>
        <taxon>Eurotiomycetes</taxon>
        <taxon>Chaetothyriomycetidae</taxon>
        <taxon>Chaetothyriales</taxon>
        <taxon>Trichomeriaceae</taxon>
        <taxon>Knufia</taxon>
    </lineage>
</organism>
<name>A0AAN8ERD0_9EURO</name>
<dbReference type="GO" id="GO:0003690">
    <property type="term" value="F:double-stranded DNA binding"/>
    <property type="evidence" value="ECO:0007669"/>
    <property type="project" value="InterPro"/>
</dbReference>
<evidence type="ECO:0000313" key="3">
    <source>
        <dbReference type="Proteomes" id="UP001316803"/>
    </source>
</evidence>
<evidence type="ECO:0000313" key="2">
    <source>
        <dbReference type="EMBL" id="KAK5950563.1"/>
    </source>
</evidence>
<keyword evidence="3" id="KW-1185">Reference proteome</keyword>
<dbReference type="SMART" id="SM00753">
    <property type="entry name" value="PAM"/>
    <property type="match status" value="1"/>
</dbReference>
<feature type="region of interest" description="Disordered" evidence="1">
    <location>
        <begin position="809"/>
        <end position="837"/>
    </location>
</feature>
<proteinExistence type="predicted"/>
<protein>
    <recommendedName>
        <fullName evidence="4">PCI domain-containing protein</fullName>
    </recommendedName>
</protein>
<dbReference type="EMBL" id="JAKLMC020000026">
    <property type="protein sequence ID" value="KAK5950563.1"/>
    <property type="molecule type" value="Genomic_DNA"/>
</dbReference>
<dbReference type="InterPro" id="IPR045114">
    <property type="entry name" value="Csn12-like"/>
</dbReference>
<evidence type="ECO:0000256" key="1">
    <source>
        <dbReference type="SAM" id="MobiDB-lite"/>
    </source>
</evidence>